<keyword evidence="4" id="KW-0804">Transcription</keyword>
<gene>
    <name evidence="6" type="ORF">AB0T83_12795</name>
</gene>
<reference evidence="6 7" key="1">
    <citation type="submission" date="2024-07" db="EMBL/GenBank/DDBJ databases">
        <authorList>
            <person name="Kang M."/>
        </authorList>
    </citation>
    <scope>NUCLEOTIDE SEQUENCE [LARGE SCALE GENOMIC DNA]</scope>
    <source>
        <strain evidence="6 7">DFM31</strain>
    </source>
</reference>
<evidence type="ECO:0000256" key="2">
    <source>
        <dbReference type="ARBA" id="ARBA00023015"/>
    </source>
</evidence>
<keyword evidence="3" id="KW-0238">DNA-binding</keyword>
<dbReference type="Gene3D" id="3.40.190.290">
    <property type="match status" value="1"/>
</dbReference>
<dbReference type="InterPro" id="IPR050950">
    <property type="entry name" value="HTH-type_LysR_regulators"/>
</dbReference>
<dbReference type="InterPro" id="IPR005119">
    <property type="entry name" value="LysR_subst-bd"/>
</dbReference>
<dbReference type="InterPro" id="IPR036388">
    <property type="entry name" value="WH-like_DNA-bd_sf"/>
</dbReference>
<dbReference type="Pfam" id="PF00126">
    <property type="entry name" value="HTH_1"/>
    <property type="match status" value="1"/>
</dbReference>
<dbReference type="RefSeq" id="WP_366193531.1">
    <property type="nucleotide sequence ID" value="NZ_JBFBVU010000015.1"/>
</dbReference>
<dbReference type="SUPFAM" id="SSF53850">
    <property type="entry name" value="Periplasmic binding protein-like II"/>
    <property type="match status" value="1"/>
</dbReference>
<comment type="caution">
    <text evidence="6">The sequence shown here is derived from an EMBL/GenBank/DDBJ whole genome shotgun (WGS) entry which is preliminary data.</text>
</comment>
<evidence type="ECO:0000256" key="4">
    <source>
        <dbReference type="ARBA" id="ARBA00023163"/>
    </source>
</evidence>
<dbReference type="SUPFAM" id="SSF46785">
    <property type="entry name" value="Winged helix' DNA-binding domain"/>
    <property type="match status" value="1"/>
</dbReference>
<accession>A0ABV3L7V4</accession>
<dbReference type="Proteomes" id="UP001553161">
    <property type="component" value="Unassembled WGS sequence"/>
</dbReference>
<dbReference type="EMBL" id="JBFBVU010000015">
    <property type="protein sequence ID" value="MEV8467656.1"/>
    <property type="molecule type" value="Genomic_DNA"/>
</dbReference>
<dbReference type="PANTHER" id="PTHR30419">
    <property type="entry name" value="HTH-TYPE TRANSCRIPTIONAL REGULATOR YBHD"/>
    <property type="match status" value="1"/>
</dbReference>
<evidence type="ECO:0000256" key="3">
    <source>
        <dbReference type="ARBA" id="ARBA00023125"/>
    </source>
</evidence>
<organism evidence="6 7">
    <name type="scientific">Meridianimarinicoccus marinus</name>
    <dbReference type="NCBI Taxonomy" id="3231483"/>
    <lineage>
        <taxon>Bacteria</taxon>
        <taxon>Pseudomonadati</taxon>
        <taxon>Pseudomonadota</taxon>
        <taxon>Alphaproteobacteria</taxon>
        <taxon>Rhodobacterales</taxon>
        <taxon>Paracoccaceae</taxon>
        <taxon>Meridianimarinicoccus</taxon>
    </lineage>
</organism>
<dbReference type="Pfam" id="PF03466">
    <property type="entry name" value="LysR_substrate"/>
    <property type="match status" value="1"/>
</dbReference>
<evidence type="ECO:0000313" key="7">
    <source>
        <dbReference type="Proteomes" id="UP001553161"/>
    </source>
</evidence>
<sequence>MALHLVPRGMLYVEAVAEAGSIQAASREIGIAASAIDRQIVLLEQRLGVQLFERQRSGMSLSPAGEQFLALTRRWRSDERQIWSSIKQMQGLELGHVRLLAMDSMANGVIPRLIGKLFENYPRVQLDIEFTTPDSVTDHLTKGEVDIALAFNIKPHRDLHIMWTTDLPLGCLAAPDHPVAQKPEIRLSEAIRHPVAMQSRSLAIRRLLESKHGWIFSELRPPVATNSLQLVKHLAVSGSHVAITSELDAAPELIDGSLVFVPVMDRNVMAQTASVVISTRRSLSQIGRKVGELVCDELEQMLADVRRTDTQPPPA</sequence>
<keyword evidence="2" id="KW-0805">Transcription regulation</keyword>
<keyword evidence="7" id="KW-1185">Reference proteome</keyword>
<dbReference type="InterPro" id="IPR000847">
    <property type="entry name" value="LysR_HTH_N"/>
</dbReference>
<protein>
    <submittedName>
        <fullName evidence="6">LysR family transcriptional regulator</fullName>
    </submittedName>
</protein>
<name>A0ABV3L7V4_9RHOB</name>
<evidence type="ECO:0000313" key="6">
    <source>
        <dbReference type="EMBL" id="MEV8467656.1"/>
    </source>
</evidence>
<dbReference type="Gene3D" id="1.10.10.10">
    <property type="entry name" value="Winged helix-like DNA-binding domain superfamily/Winged helix DNA-binding domain"/>
    <property type="match status" value="1"/>
</dbReference>
<evidence type="ECO:0000259" key="5">
    <source>
        <dbReference type="PROSITE" id="PS50931"/>
    </source>
</evidence>
<proteinExistence type="inferred from homology"/>
<evidence type="ECO:0000256" key="1">
    <source>
        <dbReference type="ARBA" id="ARBA00009437"/>
    </source>
</evidence>
<dbReference type="PROSITE" id="PS50931">
    <property type="entry name" value="HTH_LYSR"/>
    <property type="match status" value="1"/>
</dbReference>
<dbReference type="InterPro" id="IPR036390">
    <property type="entry name" value="WH_DNA-bd_sf"/>
</dbReference>
<feature type="domain" description="HTH lysR-type" evidence="5">
    <location>
        <begin position="5"/>
        <end position="62"/>
    </location>
</feature>
<comment type="similarity">
    <text evidence="1">Belongs to the LysR transcriptional regulatory family.</text>
</comment>